<keyword evidence="2" id="KW-1185">Reference proteome</keyword>
<comment type="caution">
    <text evidence="1">The sequence shown here is derived from an EMBL/GenBank/DDBJ whole genome shotgun (WGS) entry which is preliminary data.</text>
</comment>
<dbReference type="EMBL" id="SLUO01000016">
    <property type="protein sequence ID" value="TCL55194.1"/>
    <property type="molecule type" value="Genomic_DNA"/>
</dbReference>
<gene>
    <name evidence="1" type="ORF">EDD76_11634</name>
</gene>
<dbReference type="STRING" id="1469948.GCA_000732725_03388"/>
<evidence type="ECO:0000313" key="2">
    <source>
        <dbReference type="Proteomes" id="UP000295718"/>
    </source>
</evidence>
<accession>A0A4R1QW04</accession>
<evidence type="ECO:0000313" key="1">
    <source>
        <dbReference type="EMBL" id="TCL55194.1"/>
    </source>
</evidence>
<sequence length="33" mass="3772">MAYPYVKAFENRPESKPMSAAAIQTKLMPIMKQ</sequence>
<dbReference type="Proteomes" id="UP000295718">
    <property type="component" value="Unassembled WGS sequence"/>
</dbReference>
<name>A0A4R1QW04_9FIRM</name>
<reference evidence="1 2" key="1">
    <citation type="submission" date="2019-03" db="EMBL/GenBank/DDBJ databases">
        <title>Genomic Encyclopedia of Type Strains, Phase IV (KMG-IV): sequencing the most valuable type-strain genomes for metagenomic binning, comparative biology and taxonomic classification.</title>
        <authorList>
            <person name="Goeker M."/>
        </authorList>
    </citation>
    <scope>NUCLEOTIDE SEQUENCE [LARGE SCALE GENOMIC DNA]</scope>
    <source>
        <strain evidence="1 2">DSM 100556</strain>
    </source>
</reference>
<protein>
    <submittedName>
        <fullName evidence="1">Uncharacterized protein</fullName>
    </submittedName>
</protein>
<dbReference type="AlphaFoldDB" id="A0A4R1QW04"/>
<proteinExistence type="predicted"/>
<organism evidence="1 2">
    <name type="scientific">Kineothrix alysoides</name>
    <dbReference type="NCBI Taxonomy" id="1469948"/>
    <lineage>
        <taxon>Bacteria</taxon>
        <taxon>Bacillati</taxon>
        <taxon>Bacillota</taxon>
        <taxon>Clostridia</taxon>
        <taxon>Lachnospirales</taxon>
        <taxon>Lachnospiraceae</taxon>
        <taxon>Kineothrix</taxon>
    </lineage>
</organism>